<dbReference type="Proteomes" id="UP000429607">
    <property type="component" value="Unassembled WGS sequence"/>
</dbReference>
<feature type="domain" description="Retrovirus-related Pol polyprotein from transposon TNT 1-94-like beta-barrel" evidence="3">
    <location>
        <begin position="508"/>
        <end position="570"/>
    </location>
</feature>
<dbReference type="EMBL" id="QXFV01000919">
    <property type="protein sequence ID" value="KAE9021140.1"/>
    <property type="molecule type" value="Genomic_DNA"/>
</dbReference>
<reference evidence="4 5" key="1">
    <citation type="submission" date="2018-09" db="EMBL/GenBank/DDBJ databases">
        <title>Genomic investigation of the strawberry pathogen Phytophthora fragariae indicates pathogenicity is determined by transcriptional variation in three key races.</title>
        <authorList>
            <person name="Adams T.M."/>
            <person name="Armitage A.D."/>
            <person name="Sobczyk M.K."/>
            <person name="Bates H.J."/>
            <person name="Dunwell J.M."/>
            <person name="Nellist C.F."/>
            <person name="Harrison R.J."/>
        </authorList>
    </citation>
    <scope>NUCLEOTIDE SEQUENCE [LARGE SCALE GENOMIC DNA]</scope>
    <source>
        <strain evidence="4 5">SCRP249</strain>
    </source>
</reference>
<comment type="caution">
    <text evidence="4">The sequence shown here is derived from an EMBL/GenBank/DDBJ whole genome shotgun (WGS) entry which is preliminary data.</text>
</comment>
<dbReference type="Pfam" id="PF22936">
    <property type="entry name" value="Pol_BBD"/>
    <property type="match status" value="1"/>
</dbReference>
<keyword evidence="1" id="KW-0175">Coiled coil</keyword>
<evidence type="ECO:0000313" key="4">
    <source>
        <dbReference type="EMBL" id="KAE9021140.1"/>
    </source>
</evidence>
<gene>
    <name evidence="4" type="ORF">PR001_g13437</name>
</gene>
<proteinExistence type="predicted"/>
<evidence type="ECO:0000256" key="1">
    <source>
        <dbReference type="SAM" id="Coils"/>
    </source>
</evidence>
<dbReference type="Pfam" id="PF14223">
    <property type="entry name" value="Retrotran_gag_2"/>
    <property type="match status" value="1"/>
</dbReference>
<dbReference type="InterPro" id="IPR054722">
    <property type="entry name" value="PolX-like_BBD"/>
</dbReference>
<feature type="region of interest" description="Disordered" evidence="2">
    <location>
        <begin position="425"/>
        <end position="480"/>
    </location>
</feature>
<evidence type="ECO:0000259" key="3">
    <source>
        <dbReference type="Pfam" id="PF22936"/>
    </source>
</evidence>
<feature type="coiled-coil region" evidence="1">
    <location>
        <begin position="194"/>
        <end position="224"/>
    </location>
</feature>
<dbReference type="AlphaFoldDB" id="A0A6A3LS47"/>
<evidence type="ECO:0000313" key="5">
    <source>
        <dbReference type="Proteomes" id="UP000429607"/>
    </source>
</evidence>
<evidence type="ECO:0000256" key="2">
    <source>
        <dbReference type="SAM" id="MobiDB-lite"/>
    </source>
</evidence>
<sequence length="628" mass="70056">MKGAACHGGPRWIVKISAQMLGRLQSLYTKTRVTSYEAFSSATLVLSNSSIPRNYFYHQPPKSFFLLAAPRHTMSLKQASPTNDRDFLRLNGRNFIIWKTRVTAAFDGKNLLGFVSQVDYAGDTEVDLGPDEELNPPFSEDISDTLNRMGVPKADTLPDFSSSESSDGSSDGPTEDDGDVDMGQGNPPVIHSFAAQKQQELDRAEKLKAKSQRLSSKKLRLMEAKAKAFLIKTIDDQHVLLVKEKTTAFEIFQTICSKYEGSAVHGDPYYIRSYLMHLSYEEGNDLATFLYDLESAMKAASDSTNSVLSDEQKSLYLYHSLPAEWKAELAVWKGSRKFIPYEDLKRNIETKVQNELARNRLVLKQGTPESRETRAETAMQAAVPDQVLMPTPPKMDAALVSSRHLRNGQVKAGTVLPVNFKLKLPQQPQAPPSQRPPQRQHPYKDNCNGKGGNPSRNNNKDRPNGNRGNQGKPHSRNKFHGFLIRDNNSDYGVVAITTLDLSPETETNLKPTAGKAITVGGNHQIPIKGAGDVKMKIKDSKGMERVIVLNDVLYAPKLKFNLLSVRQAVGNDFKIKLPNAKKWVLFFAHRVKFEAKTGDGKFLYQFQAKPMNSDQEAHVATSGTVWQR</sequence>
<name>A0A6A3LS47_9STRA</name>
<feature type="region of interest" description="Disordered" evidence="2">
    <location>
        <begin position="126"/>
        <end position="189"/>
    </location>
</feature>
<feature type="compositionally biased region" description="Low complexity" evidence="2">
    <location>
        <begin position="155"/>
        <end position="172"/>
    </location>
</feature>
<accession>A0A6A3LS47</accession>
<organism evidence="4 5">
    <name type="scientific">Phytophthora rubi</name>
    <dbReference type="NCBI Taxonomy" id="129364"/>
    <lineage>
        <taxon>Eukaryota</taxon>
        <taxon>Sar</taxon>
        <taxon>Stramenopiles</taxon>
        <taxon>Oomycota</taxon>
        <taxon>Peronosporomycetes</taxon>
        <taxon>Peronosporales</taxon>
        <taxon>Peronosporaceae</taxon>
        <taxon>Phytophthora</taxon>
    </lineage>
</organism>
<protein>
    <recommendedName>
        <fullName evidence="3">Retrovirus-related Pol polyprotein from transposon TNT 1-94-like beta-barrel domain-containing protein</fullName>
    </recommendedName>
</protein>